<organism evidence="1 2">
    <name type="scientific">Coffea canephora</name>
    <name type="common">Robusta coffee</name>
    <dbReference type="NCBI Taxonomy" id="49390"/>
    <lineage>
        <taxon>Eukaryota</taxon>
        <taxon>Viridiplantae</taxon>
        <taxon>Streptophyta</taxon>
        <taxon>Embryophyta</taxon>
        <taxon>Tracheophyta</taxon>
        <taxon>Spermatophyta</taxon>
        <taxon>Magnoliopsida</taxon>
        <taxon>eudicotyledons</taxon>
        <taxon>Gunneridae</taxon>
        <taxon>Pentapetalae</taxon>
        <taxon>asterids</taxon>
        <taxon>lamiids</taxon>
        <taxon>Gentianales</taxon>
        <taxon>Rubiaceae</taxon>
        <taxon>Ixoroideae</taxon>
        <taxon>Gardenieae complex</taxon>
        <taxon>Bertiereae - Coffeeae clade</taxon>
        <taxon>Coffeeae</taxon>
        <taxon>Coffea</taxon>
    </lineage>
</organism>
<reference evidence="2" key="1">
    <citation type="journal article" date="2014" name="Science">
        <title>The coffee genome provides insight into the convergent evolution of caffeine biosynthesis.</title>
        <authorList>
            <person name="Denoeud F."/>
            <person name="Carretero-Paulet L."/>
            <person name="Dereeper A."/>
            <person name="Droc G."/>
            <person name="Guyot R."/>
            <person name="Pietrella M."/>
            <person name="Zheng C."/>
            <person name="Alberti A."/>
            <person name="Anthony F."/>
            <person name="Aprea G."/>
            <person name="Aury J.M."/>
            <person name="Bento P."/>
            <person name="Bernard M."/>
            <person name="Bocs S."/>
            <person name="Campa C."/>
            <person name="Cenci A."/>
            <person name="Combes M.C."/>
            <person name="Crouzillat D."/>
            <person name="Da Silva C."/>
            <person name="Daddiego L."/>
            <person name="De Bellis F."/>
            <person name="Dussert S."/>
            <person name="Garsmeur O."/>
            <person name="Gayraud T."/>
            <person name="Guignon V."/>
            <person name="Jahn K."/>
            <person name="Jamilloux V."/>
            <person name="Joet T."/>
            <person name="Labadie K."/>
            <person name="Lan T."/>
            <person name="Leclercq J."/>
            <person name="Lepelley M."/>
            <person name="Leroy T."/>
            <person name="Li L.T."/>
            <person name="Librado P."/>
            <person name="Lopez L."/>
            <person name="Munoz A."/>
            <person name="Noel B."/>
            <person name="Pallavicini A."/>
            <person name="Perrotta G."/>
            <person name="Poncet V."/>
            <person name="Pot D."/>
            <person name="Priyono X."/>
            <person name="Rigoreau M."/>
            <person name="Rouard M."/>
            <person name="Rozas J."/>
            <person name="Tranchant-Dubreuil C."/>
            <person name="VanBuren R."/>
            <person name="Zhang Q."/>
            <person name="Andrade A.C."/>
            <person name="Argout X."/>
            <person name="Bertrand B."/>
            <person name="de Kochko A."/>
            <person name="Graziosi G."/>
            <person name="Henry R.J."/>
            <person name="Jayarama X."/>
            <person name="Ming R."/>
            <person name="Nagai C."/>
            <person name="Rounsley S."/>
            <person name="Sankoff D."/>
            <person name="Giuliano G."/>
            <person name="Albert V.A."/>
            <person name="Wincker P."/>
            <person name="Lashermes P."/>
        </authorList>
    </citation>
    <scope>NUCLEOTIDE SEQUENCE [LARGE SCALE GENOMIC DNA]</scope>
    <source>
        <strain evidence="2">cv. DH200-94</strain>
    </source>
</reference>
<dbReference type="EMBL" id="HG739106">
    <property type="protein sequence ID" value="CDP06412.1"/>
    <property type="molecule type" value="Genomic_DNA"/>
</dbReference>
<accession>A0A068UDQ5</accession>
<gene>
    <name evidence="1" type="ORF">GSCOC_T00023248001</name>
</gene>
<proteinExistence type="predicted"/>
<evidence type="ECO:0000313" key="1">
    <source>
        <dbReference type="EMBL" id="CDP06412.1"/>
    </source>
</evidence>
<protein>
    <submittedName>
        <fullName evidence="1">Uncharacterized protein</fullName>
    </submittedName>
</protein>
<name>A0A068UDQ5_COFCA</name>
<dbReference type="Proteomes" id="UP000295252">
    <property type="component" value="Chromosome VIII"/>
</dbReference>
<dbReference type="Gramene" id="CDP06412">
    <property type="protein sequence ID" value="CDP06412"/>
    <property type="gene ID" value="GSCOC_T00023248001"/>
</dbReference>
<dbReference type="InParanoid" id="A0A068UDQ5"/>
<sequence>MDVNINAAVKCFNISKMKNSKGFKEVQSSSSRCFFKGLPGALVDSKVGVLASAESKPIPGGTVPKTKALFAVVTAGGSSFAAVDDSAMASGIFLVDGLKNSVSAYFPS</sequence>
<evidence type="ECO:0000313" key="2">
    <source>
        <dbReference type="Proteomes" id="UP000295252"/>
    </source>
</evidence>
<keyword evidence="2" id="KW-1185">Reference proteome</keyword>
<dbReference type="AlphaFoldDB" id="A0A068UDQ5"/>